<dbReference type="InterPro" id="IPR035971">
    <property type="entry name" value="CBD_sf"/>
</dbReference>
<evidence type="ECO:0000313" key="3">
    <source>
        <dbReference type="EMBL" id="KAJ4478345.1"/>
    </source>
</evidence>
<dbReference type="AlphaFoldDB" id="A0A9W9DNB6"/>
<dbReference type="SUPFAM" id="SSF57180">
    <property type="entry name" value="Cellulose-binding domain"/>
    <property type="match status" value="1"/>
</dbReference>
<keyword evidence="1" id="KW-0732">Signal</keyword>
<keyword evidence="4" id="KW-1185">Reference proteome</keyword>
<name>A0A9W9DNB6_9AGAR</name>
<dbReference type="GO" id="GO:0030248">
    <property type="term" value="F:cellulose binding"/>
    <property type="evidence" value="ECO:0007669"/>
    <property type="project" value="InterPro"/>
</dbReference>
<dbReference type="OrthoDB" id="2119228at2759"/>
<feature type="domain" description="CBM1" evidence="2">
    <location>
        <begin position="22"/>
        <end position="58"/>
    </location>
</feature>
<protein>
    <submittedName>
        <fullName evidence="3">Carbohydrate-binding module family 1 protein</fullName>
    </submittedName>
</protein>
<dbReference type="EMBL" id="JAOTPV010000009">
    <property type="protein sequence ID" value="KAJ4478345.1"/>
    <property type="molecule type" value="Genomic_DNA"/>
</dbReference>
<dbReference type="SMART" id="SM00236">
    <property type="entry name" value="fCBD"/>
    <property type="match status" value="1"/>
</dbReference>
<dbReference type="Proteomes" id="UP001150266">
    <property type="component" value="Unassembled WGS sequence"/>
</dbReference>
<dbReference type="PROSITE" id="PS51164">
    <property type="entry name" value="CBM1_2"/>
    <property type="match status" value="1"/>
</dbReference>
<proteinExistence type="predicted"/>
<evidence type="ECO:0000313" key="4">
    <source>
        <dbReference type="Proteomes" id="UP001150266"/>
    </source>
</evidence>
<evidence type="ECO:0000259" key="2">
    <source>
        <dbReference type="PROSITE" id="PS51164"/>
    </source>
</evidence>
<dbReference type="GO" id="GO:0005576">
    <property type="term" value="C:extracellular region"/>
    <property type="evidence" value="ECO:0007669"/>
    <property type="project" value="InterPro"/>
</dbReference>
<accession>A0A9W9DNB6</accession>
<dbReference type="Pfam" id="PF00734">
    <property type="entry name" value="CBM_1"/>
    <property type="match status" value="1"/>
</dbReference>
<organism evidence="3 4">
    <name type="scientific">Lentinula aciculospora</name>
    <dbReference type="NCBI Taxonomy" id="153920"/>
    <lineage>
        <taxon>Eukaryota</taxon>
        <taxon>Fungi</taxon>
        <taxon>Dikarya</taxon>
        <taxon>Basidiomycota</taxon>
        <taxon>Agaricomycotina</taxon>
        <taxon>Agaricomycetes</taxon>
        <taxon>Agaricomycetidae</taxon>
        <taxon>Agaricales</taxon>
        <taxon>Marasmiineae</taxon>
        <taxon>Omphalotaceae</taxon>
        <taxon>Lentinula</taxon>
    </lineage>
</organism>
<sequence>MVNARRIYTTVTFVFAYANAQSTSSQYGQCGGIGWTGATLCPSGWSCNVVNTYYSQCLPGGATGTVTVTSSSASTSGGSTTSSTATAPIATSTLLPGNSFIRSVEDPYFHYYLQSITPGNATAAIMGLYTSAAQFQVTGGQLIQESTPPLYAIVEDRANSTVMKLGVSWSETPATSGTFDFSGDTIEWSIPTIDRPQVNAWLVCPDDEENNLLFVNLGYYDYETPTGCADETIHFYTGATAVP</sequence>
<dbReference type="InterPro" id="IPR000254">
    <property type="entry name" value="CBD"/>
</dbReference>
<comment type="caution">
    <text evidence="3">The sequence shown here is derived from an EMBL/GenBank/DDBJ whole genome shotgun (WGS) entry which is preliminary data.</text>
</comment>
<dbReference type="PROSITE" id="PS00562">
    <property type="entry name" value="CBM1_1"/>
    <property type="match status" value="1"/>
</dbReference>
<gene>
    <name evidence="3" type="ORF">J3R30DRAFT_2891553</name>
</gene>
<evidence type="ECO:0000256" key="1">
    <source>
        <dbReference type="ARBA" id="ARBA00022729"/>
    </source>
</evidence>
<dbReference type="GO" id="GO:0005975">
    <property type="term" value="P:carbohydrate metabolic process"/>
    <property type="evidence" value="ECO:0007669"/>
    <property type="project" value="InterPro"/>
</dbReference>
<dbReference type="InterPro" id="IPR057229">
    <property type="entry name" value="DUF7907"/>
</dbReference>
<reference evidence="3" key="1">
    <citation type="submission" date="2022-08" db="EMBL/GenBank/DDBJ databases">
        <title>A Global Phylogenomic Analysis of the Shiitake Genus Lentinula.</title>
        <authorList>
            <consortium name="DOE Joint Genome Institute"/>
            <person name="Sierra-Patev S."/>
            <person name="Min B."/>
            <person name="Naranjo-Ortiz M."/>
            <person name="Looney B."/>
            <person name="Konkel Z."/>
            <person name="Slot J.C."/>
            <person name="Sakamoto Y."/>
            <person name="Steenwyk J.L."/>
            <person name="Rokas A."/>
            <person name="Carro J."/>
            <person name="Camarero S."/>
            <person name="Ferreira P."/>
            <person name="Molpeceres G."/>
            <person name="Ruiz-Duenas F.J."/>
            <person name="Serrano A."/>
            <person name="Henrissat B."/>
            <person name="Drula E."/>
            <person name="Hughes K.W."/>
            <person name="Mata J.L."/>
            <person name="Ishikawa N.K."/>
            <person name="Vargas-Isla R."/>
            <person name="Ushijima S."/>
            <person name="Smith C.A."/>
            <person name="Ahrendt S."/>
            <person name="Andreopoulos W."/>
            <person name="He G."/>
            <person name="Labutti K."/>
            <person name="Lipzen A."/>
            <person name="Ng V."/>
            <person name="Riley R."/>
            <person name="Sandor L."/>
            <person name="Barry K."/>
            <person name="Martinez A.T."/>
            <person name="Xiao Y."/>
            <person name="Gibbons J.G."/>
            <person name="Terashima K."/>
            <person name="Grigoriev I.V."/>
            <person name="Hibbett D.S."/>
        </authorList>
    </citation>
    <scope>NUCLEOTIDE SEQUENCE</scope>
    <source>
        <strain evidence="3">JLM2183</strain>
    </source>
</reference>
<dbReference type="Pfam" id="PF25484">
    <property type="entry name" value="DUF7907"/>
    <property type="match status" value="1"/>
</dbReference>